<proteinExistence type="predicted"/>
<dbReference type="GO" id="GO:0031505">
    <property type="term" value="P:fungal-type cell wall organization"/>
    <property type="evidence" value="ECO:0007669"/>
    <property type="project" value="TreeGrafter"/>
</dbReference>
<dbReference type="GO" id="GO:0042546">
    <property type="term" value="P:cell wall biogenesis"/>
    <property type="evidence" value="ECO:0007669"/>
    <property type="project" value="InterPro"/>
</dbReference>
<keyword evidence="1 3" id="KW-0732">Signal</keyword>
<sequence length="257" mass="26491">MLMRPFALLAAAAPFAFADVKFTTPAPAAQLTAGSSLSLGWVDSGTAPSISDLASYQIFLCAGGNDANSYAQLAQLAQGTFAASNGKASVSVQASLGASTTNAYFLKMVSVATAGGSVTNYSPRFSVAGMTGTFSANVVAGIGTISGTAGPATENNVAQNQAAAQDDKYAVPYTLQTGLTKYAPMQPQPPTKITAQSASPMWPTSSVSIATTWLPRPSQVTTSTQTQTFSMSSMENTAAPAPQPSDDMQKFLARWRD</sequence>
<dbReference type="Proteomes" id="UP000324767">
    <property type="component" value="Unassembled WGS sequence"/>
</dbReference>
<comment type="caution">
    <text evidence="6">The sequence shown here is derived from an EMBL/GenBank/DDBJ whole genome shotgun (WGS) entry which is preliminary data.</text>
</comment>
<feature type="chain" id="PRO_5024454643" evidence="3">
    <location>
        <begin position="19"/>
        <end position="257"/>
    </location>
</feature>
<dbReference type="InterPro" id="IPR018466">
    <property type="entry name" value="Kre9/Knh1-like_N"/>
</dbReference>
<dbReference type="Pfam" id="PF05390">
    <property type="entry name" value="Kre9_KNH1_C"/>
    <property type="match status" value="1"/>
</dbReference>
<evidence type="ECO:0000256" key="2">
    <source>
        <dbReference type="SAM" id="MobiDB-lite"/>
    </source>
</evidence>
<dbReference type="OrthoDB" id="2432613at2759"/>
<feature type="domain" description="Yeast cell wall synthesis Kre9/Knh1 C-terminal" evidence="4">
    <location>
        <begin position="168"/>
        <end position="247"/>
    </location>
</feature>
<feature type="region of interest" description="Disordered" evidence="2">
    <location>
        <begin position="217"/>
        <end position="257"/>
    </location>
</feature>
<dbReference type="PANTHER" id="PTHR28154:SF1">
    <property type="entry name" value="CELL WALL SYNTHESIS PROTEIN KNH1-RELATED"/>
    <property type="match status" value="1"/>
</dbReference>
<dbReference type="GO" id="GO:0005576">
    <property type="term" value="C:extracellular region"/>
    <property type="evidence" value="ECO:0007669"/>
    <property type="project" value="TreeGrafter"/>
</dbReference>
<dbReference type="GO" id="GO:0006078">
    <property type="term" value="P:(1-&gt;6)-beta-D-glucan biosynthetic process"/>
    <property type="evidence" value="ECO:0007669"/>
    <property type="project" value="InterPro"/>
</dbReference>
<evidence type="ECO:0000259" key="4">
    <source>
        <dbReference type="Pfam" id="PF05390"/>
    </source>
</evidence>
<gene>
    <name evidence="6" type="ORF">FRX48_04813</name>
</gene>
<protein>
    <submittedName>
        <fullName evidence="6">Beta-1</fullName>
    </submittedName>
</protein>
<evidence type="ECO:0000313" key="7">
    <source>
        <dbReference type="Proteomes" id="UP000324767"/>
    </source>
</evidence>
<feature type="compositionally biased region" description="Polar residues" evidence="2">
    <location>
        <begin position="191"/>
        <end position="200"/>
    </location>
</feature>
<evidence type="ECO:0000259" key="5">
    <source>
        <dbReference type="Pfam" id="PF10342"/>
    </source>
</evidence>
<organism evidence="6 7">
    <name type="scientific">Lasallia pustulata</name>
    <dbReference type="NCBI Taxonomy" id="136370"/>
    <lineage>
        <taxon>Eukaryota</taxon>
        <taxon>Fungi</taxon>
        <taxon>Dikarya</taxon>
        <taxon>Ascomycota</taxon>
        <taxon>Pezizomycotina</taxon>
        <taxon>Lecanoromycetes</taxon>
        <taxon>OSLEUM clade</taxon>
        <taxon>Umbilicariomycetidae</taxon>
        <taxon>Umbilicariales</taxon>
        <taxon>Umbilicariaceae</taxon>
        <taxon>Lasallia</taxon>
    </lineage>
</organism>
<feature type="region of interest" description="Disordered" evidence="2">
    <location>
        <begin position="181"/>
        <end position="200"/>
    </location>
</feature>
<evidence type="ECO:0000256" key="3">
    <source>
        <dbReference type="SAM" id="SignalP"/>
    </source>
</evidence>
<dbReference type="PANTHER" id="PTHR28154">
    <property type="entry name" value="CELL WALL SYNTHESIS PROTEIN KNH1-RELATED"/>
    <property type="match status" value="1"/>
</dbReference>
<dbReference type="InterPro" id="IPR045328">
    <property type="entry name" value="Kre9/Knh1"/>
</dbReference>
<name>A0A5M8PS68_9LECA</name>
<evidence type="ECO:0000256" key="1">
    <source>
        <dbReference type="ARBA" id="ARBA00022729"/>
    </source>
</evidence>
<dbReference type="InterPro" id="IPR008659">
    <property type="entry name" value="Kre9/Knh1_C"/>
</dbReference>
<feature type="compositionally biased region" description="Low complexity" evidence="2">
    <location>
        <begin position="218"/>
        <end position="233"/>
    </location>
</feature>
<accession>A0A5M8PS68</accession>
<dbReference type="Pfam" id="PF10342">
    <property type="entry name" value="Kre9_KNH"/>
    <property type="match status" value="1"/>
</dbReference>
<reference evidence="6 7" key="1">
    <citation type="submission" date="2019-09" db="EMBL/GenBank/DDBJ databases">
        <title>The hologenome of the rock-dwelling lichen Lasallia pustulata.</title>
        <authorList>
            <person name="Greshake Tzovaras B."/>
            <person name="Segers F."/>
            <person name="Bicker A."/>
            <person name="Dal Grande F."/>
            <person name="Otte J."/>
            <person name="Hankeln T."/>
            <person name="Schmitt I."/>
            <person name="Ebersberger I."/>
        </authorList>
    </citation>
    <scope>NUCLEOTIDE SEQUENCE [LARGE SCALE GENOMIC DNA]</scope>
    <source>
        <strain evidence="6">A1-1</strain>
    </source>
</reference>
<feature type="signal peptide" evidence="3">
    <location>
        <begin position="1"/>
        <end position="18"/>
    </location>
</feature>
<evidence type="ECO:0000313" key="6">
    <source>
        <dbReference type="EMBL" id="KAA6411533.1"/>
    </source>
</evidence>
<dbReference type="EMBL" id="VXIT01000007">
    <property type="protein sequence ID" value="KAA6411533.1"/>
    <property type="molecule type" value="Genomic_DNA"/>
</dbReference>
<feature type="domain" description="Yeast cell wall synthesis Kre9/Knh1-like N-terminal" evidence="5">
    <location>
        <begin position="24"/>
        <end position="127"/>
    </location>
</feature>
<dbReference type="AlphaFoldDB" id="A0A5M8PS68"/>